<dbReference type="GO" id="GO:0050660">
    <property type="term" value="F:flavin adenine dinucleotide binding"/>
    <property type="evidence" value="ECO:0007669"/>
    <property type="project" value="InterPro"/>
</dbReference>
<dbReference type="AlphaFoldDB" id="A0A919PTJ1"/>
<dbReference type="RefSeq" id="WP_203849851.1">
    <property type="nucleotide sequence ID" value="NZ_BAAAVW010000022.1"/>
</dbReference>
<evidence type="ECO:0000313" key="5">
    <source>
        <dbReference type="EMBL" id="GIG48138.1"/>
    </source>
</evidence>
<comment type="caution">
    <text evidence="5">The sequence shown here is derived from an EMBL/GenBank/DDBJ whole genome shotgun (WGS) entry which is preliminary data.</text>
</comment>
<proteinExistence type="inferred from homology"/>
<dbReference type="EMBL" id="BONQ01000096">
    <property type="protein sequence ID" value="GIG48138.1"/>
    <property type="molecule type" value="Genomic_DNA"/>
</dbReference>
<dbReference type="Proteomes" id="UP000660611">
    <property type="component" value="Unassembled WGS sequence"/>
</dbReference>
<evidence type="ECO:0000313" key="6">
    <source>
        <dbReference type="Proteomes" id="UP000660611"/>
    </source>
</evidence>
<dbReference type="GO" id="GO:0004499">
    <property type="term" value="F:N,N-dimethylaniline monooxygenase activity"/>
    <property type="evidence" value="ECO:0007669"/>
    <property type="project" value="InterPro"/>
</dbReference>
<name>A0A919PTJ1_9ACTN</name>
<dbReference type="Pfam" id="PF00743">
    <property type="entry name" value="FMO-like"/>
    <property type="match status" value="1"/>
</dbReference>
<evidence type="ECO:0000256" key="4">
    <source>
        <dbReference type="ARBA" id="ARBA00023002"/>
    </source>
</evidence>
<keyword evidence="4" id="KW-0560">Oxidoreductase</keyword>
<gene>
    <name evidence="5" type="ORF">Dsi01nite_061790</name>
</gene>
<comment type="similarity">
    <text evidence="1">Belongs to the FAD-binding monooxygenase family.</text>
</comment>
<dbReference type="InterPro" id="IPR020946">
    <property type="entry name" value="Flavin_mOase-like"/>
</dbReference>
<dbReference type="PANTHER" id="PTHR42877">
    <property type="entry name" value="L-ORNITHINE N(5)-MONOOXYGENASE-RELATED"/>
    <property type="match status" value="1"/>
</dbReference>
<dbReference type="InterPro" id="IPR000960">
    <property type="entry name" value="Flavin_mOase"/>
</dbReference>
<dbReference type="InterPro" id="IPR051209">
    <property type="entry name" value="FAD-bind_Monooxygenase_sf"/>
</dbReference>
<keyword evidence="6" id="KW-1185">Reference proteome</keyword>
<organism evidence="5 6">
    <name type="scientific">Dactylosporangium siamense</name>
    <dbReference type="NCBI Taxonomy" id="685454"/>
    <lineage>
        <taxon>Bacteria</taxon>
        <taxon>Bacillati</taxon>
        <taxon>Actinomycetota</taxon>
        <taxon>Actinomycetes</taxon>
        <taxon>Micromonosporales</taxon>
        <taxon>Micromonosporaceae</taxon>
        <taxon>Dactylosporangium</taxon>
    </lineage>
</organism>
<keyword evidence="5" id="KW-0503">Monooxygenase</keyword>
<reference evidence="5" key="1">
    <citation type="submission" date="2021-01" db="EMBL/GenBank/DDBJ databases">
        <title>Whole genome shotgun sequence of Dactylosporangium siamense NBRC 106093.</title>
        <authorList>
            <person name="Komaki H."/>
            <person name="Tamura T."/>
        </authorList>
    </citation>
    <scope>NUCLEOTIDE SEQUENCE</scope>
    <source>
        <strain evidence="5">NBRC 106093</strain>
    </source>
</reference>
<sequence>MHVRVAIVGAGFGGLGAAIRLKQRGHDDFVVFERAAELGGTWRDNAYPGCACDVPSHVYSFSFALNPAWSSTYSPQPEIWAYLRDCADRYALRPSIRFDTDVRQASWDATAGHWRIETSQRGSQREWTADVLISAGGPLNEPVIPKLPGLETFRGETFHSSRWNHDHDLTGRRVAVIGTGASAVQFVPAIQPSVERLALFQRTAAWVMPRNERPLRRWEHTVYRRIPGAQRLMRTLVYWAIESTVIGFLRPGVMRLAQRIALRNLRTAVTDPALRERLTPGYAMGCKRVLKSNTYYPALARDNVDVVTEPIAEIRPQGIVTRDGVEHEVDTIIFGTGFRVTDLPIAERVRGRDGRSLAEVWQGSPEAYRGTTVAGFPNLFLLLGPNTGLGHNSVVLMIEAQIEYILGALRTLGRGARSLEPRAEAQRAFTAAVDRRMAGTVWATGGCSSWYIDATGRNSTLWPGSTWRFRQRMKRFDVTAYEVTA</sequence>
<evidence type="ECO:0000256" key="1">
    <source>
        <dbReference type="ARBA" id="ARBA00010139"/>
    </source>
</evidence>
<keyword evidence="2" id="KW-0285">Flavoprotein</keyword>
<protein>
    <submittedName>
        <fullName evidence="5">Baeyer-Villiger monooxygenase</fullName>
    </submittedName>
</protein>
<dbReference type="PRINTS" id="PR00370">
    <property type="entry name" value="FMOXYGENASE"/>
</dbReference>
<dbReference type="Gene3D" id="3.50.50.60">
    <property type="entry name" value="FAD/NAD(P)-binding domain"/>
    <property type="match status" value="2"/>
</dbReference>
<evidence type="ECO:0000256" key="3">
    <source>
        <dbReference type="ARBA" id="ARBA00022827"/>
    </source>
</evidence>
<dbReference type="PANTHER" id="PTHR42877:SF4">
    <property type="entry name" value="FAD_NAD(P)-BINDING DOMAIN-CONTAINING PROTEIN-RELATED"/>
    <property type="match status" value="1"/>
</dbReference>
<dbReference type="InterPro" id="IPR036188">
    <property type="entry name" value="FAD/NAD-bd_sf"/>
</dbReference>
<evidence type="ECO:0000256" key="2">
    <source>
        <dbReference type="ARBA" id="ARBA00022630"/>
    </source>
</evidence>
<dbReference type="SUPFAM" id="SSF51905">
    <property type="entry name" value="FAD/NAD(P)-binding domain"/>
    <property type="match status" value="1"/>
</dbReference>
<dbReference type="GO" id="GO:0050661">
    <property type="term" value="F:NADP binding"/>
    <property type="evidence" value="ECO:0007669"/>
    <property type="project" value="InterPro"/>
</dbReference>
<keyword evidence="3" id="KW-0274">FAD</keyword>
<accession>A0A919PTJ1</accession>